<evidence type="ECO:0000256" key="8">
    <source>
        <dbReference type="ARBA" id="ARBA00024438"/>
    </source>
</evidence>
<dbReference type="PANTHER" id="PTHR37461:SF1">
    <property type="entry name" value="ANTI-SIGMA-K FACTOR RSKA"/>
    <property type="match status" value="1"/>
</dbReference>
<protein>
    <recommendedName>
        <fullName evidence="8">Anti-sigma-W factor RsiW</fullName>
    </recommendedName>
    <alternativeName>
        <fullName evidence="10">Regulator of SigK</fullName>
    </alternativeName>
    <alternativeName>
        <fullName evidence="9">Sigma-K anti-sigma factor RskA</fullName>
    </alternativeName>
</protein>
<evidence type="ECO:0000259" key="12">
    <source>
        <dbReference type="Pfam" id="PF10099"/>
    </source>
</evidence>
<evidence type="ECO:0000256" key="6">
    <source>
        <dbReference type="ARBA" id="ARBA00023136"/>
    </source>
</evidence>
<dbReference type="GO" id="GO:0016989">
    <property type="term" value="F:sigma factor antagonist activity"/>
    <property type="evidence" value="ECO:0007669"/>
    <property type="project" value="TreeGrafter"/>
</dbReference>
<dbReference type="KEGG" id="vne:CFK40_20025"/>
<organism evidence="14 15">
    <name type="scientific">Virgibacillus necropolis</name>
    <dbReference type="NCBI Taxonomy" id="163877"/>
    <lineage>
        <taxon>Bacteria</taxon>
        <taxon>Bacillati</taxon>
        <taxon>Bacillota</taxon>
        <taxon>Bacilli</taxon>
        <taxon>Bacillales</taxon>
        <taxon>Bacillaceae</taxon>
        <taxon>Virgibacillus</taxon>
    </lineage>
</organism>
<dbReference type="GO" id="GO:0005886">
    <property type="term" value="C:plasma membrane"/>
    <property type="evidence" value="ECO:0007669"/>
    <property type="project" value="UniProtKB-SubCell"/>
</dbReference>
<dbReference type="EMBL" id="CP022437">
    <property type="protein sequence ID" value="ASN07123.1"/>
    <property type="molecule type" value="Genomic_DNA"/>
</dbReference>
<evidence type="ECO:0000313" key="15">
    <source>
        <dbReference type="Proteomes" id="UP000204391"/>
    </source>
</evidence>
<feature type="domain" description="Putative zinc-finger" evidence="13">
    <location>
        <begin position="7"/>
        <end position="36"/>
    </location>
</feature>
<evidence type="ECO:0000256" key="10">
    <source>
        <dbReference type="ARBA" id="ARBA00030803"/>
    </source>
</evidence>
<proteinExistence type="inferred from homology"/>
<evidence type="ECO:0000256" key="3">
    <source>
        <dbReference type="ARBA" id="ARBA00022475"/>
    </source>
</evidence>
<comment type="similarity">
    <text evidence="7">Belongs to the zinc-associated anti-sigma factor (ZAS) superfamily. Anti-sigma-W factor family.</text>
</comment>
<dbReference type="InterPro" id="IPR018764">
    <property type="entry name" value="RskA_C"/>
</dbReference>
<keyword evidence="3" id="KW-1003">Cell membrane</keyword>
<keyword evidence="4" id="KW-0812">Transmembrane</keyword>
<dbReference type="InterPro" id="IPR027383">
    <property type="entry name" value="Znf_put"/>
</dbReference>
<feature type="domain" description="Anti-sigma K factor RskA C-terminal" evidence="12">
    <location>
        <begin position="114"/>
        <end position="255"/>
    </location>
</feature>
<dbReference type="OrthoDB" id="150725at2"/>
<dbReference type="Pfam" id="PF10099">
    <property type="entry name" value="RskA_C"/>
    <property type="match status" value="1"/>
</dbReference>
<evidence type="ECO:0000259" key="13">
    <source>
        <dbReference type="Pfam" id="PF13490"/>
    </source>
</evidence>
<feature type="region of interest" description="Disordered" evidence="11">
    <location>
        <begin position="244"/>
        <end position="263"/>
    </location>
</feature>
<reference evidence="14 15" key="1">
    <citation type="journal article" date="2003" name="Int. J. Syst. Evol. Microbiol.">
        <title>Virgibacillus carmonensis sp. nov., Virgibacillus necropolis sp. nov. and Virgibacillus picturae sp. nov., three novel species isolated from deteriorated mural paintings, transfer of the species of the genus salibacillus to Virgibacillus, as Virgibacillus marismortui comb. nov. and Virgibacillus salexigens comb. nov., and emended description of the genus Virgibacillus.</title>
        <authorList>
            <person name="Heyrman J."/>
            <person name="Logan N.A."/>
            <person name="Busse H.J."/>
            <person name="Balcaen A."/>
            <person name="Lebbe L."/>
            <person name="Rodriguez-Diaz M."/>
            <person name="Swings J."/>
            <person name="De Vos P."/>
        </authorList>
    </citation>
    <scope>NUCLEOTIDE SEQUENCE [LARGE SCALE GENOMIC DNA]</scope>
    <source>
        <strain evidence="14 15">LMG 19488</strain>
    </source>
</reference>
<gene>
    <name evidence="14" type="ORF">CFK40_20025</name>
</gene>
<dbReference type="PANTHER" id="PTHR37461">
    <property type="entry name" value="ANTI-SIGMA-K FACTOR RSKA"/>
    <property type="match status" value="1"/>
</dbReference>
<dbReference type="InterPro" id="IPR041916">
    <property type="entry name" value="Anti_sigma_zinc_sf"/>
</dbReference>
<keyword evidence="15" id="KW-1185">Reference proteome</keyword>
<comment type="subcellular location">
    <subcellularLocation>
        <location evidence="2">Cell membrane</location>
    </subcellularLocation>
    <subcellularLocation>
        <location evidence="1">Membrane</location>
        <topology evidence="1">Single-pass membrane protein</topology>
    </subcellularLocation>
</comment>
<sequence>MMSKTCDLLLDYFNNQLTNEQREEFEAHLLACEECQEELEELQQLTEDLPYSSEAIDPPSGMKERVLSNIVNSTNTSETETEPEVEQMKSSKVTPIESKKEPKKKKTGWYKPLIAAVLTLSLVGNGAALIYLSDEPEATEPTNEPEETSLDTIQKMLSLSPSEGINAEATAMMIEQNNKTNLVIQASDLPQLEGEETYQVWVLEDGKPYRAGTFVSNEEGNGAVSYIMNYEGEHQWDTVAITKEPNADSQTPQGDILLSSPIS</sequence>
<dbReference type="RefSeq" id="WP_089534117.1">
    <property type="nucleotide sequence ID" value="NZ_CP022437.1"/>
</dbReference>
<evidence type="ECO:0000313" key="14">
    <source>
        <dbReference type="EMBL" id="ASN07123.1"/>
    </source>
</evidence>
<evidence type="ECO:0000256" key="11">
    <source>
        <dbReference type="SAM" id="MobiDB-lite"/>
    </source>
</evidence>
<dbReference type="InterPro" id="IPR051474">
    <property type="entry name" value="Anti-sigma-K/W_factor"/>
</dbReference>
<dbReference type="AlphaFoldDB" id="A0A221MHI1"/>
<evidence type="ECO:0000256" key="5">
    <source>
        <dbReference type="ARBA" id="ARBA00022989"/>
    </source>
</evidence>
<evidence type="ECO:0000256" key="9">
    <source>
        <dbReference type="ARBA" id="ARBA00029829"/>
    </source>
</evidence>
<dbReference type="GO" id="GO:0006417">
    <property type="term" value="P:regulation of translation"/>
    <property type="evidence" value="ECO:0007669"/>
    <property type="project" value="TreeGrafter"/>
</dbReference>
<evidence type="ECO:0000256" key="4">
    <source>
        <dbReference type="ARBA" id="ARBA00022692"/>
    </source>
</evidence>
<keyword evidence="6" id="KW-0472">Membrane</keyword>
<name>A0A221MHI1_9BACI</name>
<keyword evidence="5" id="KW-1133">Transmembrane helix</keyword>
<dbReference type="Gene3D" id="1.10.10.1320">
    <property type="entry name" value="Anti-sigma factor, zinc-finger domain"/>
    <property type="match status" value="1"/>
</dbReference>
<feature type="region of interest" description="Disordered" evidence="11">
    <location>
        <begin position="73"/>
        <end position="102"/>
    </location>
</feature>
<accession>A0A221MHI1</accession>
<evidence type="ECO:0000256" key="7">
    <source>
        <dbReference type="ARBA" id="ARBA00024353"/>
    </source>
</evidence>
<dbReference type="Proteomes" id="UP000204391">
    <property type="component" value="Chromosome"/>
</dbReference>
<evidence type="ECO:0000256" key="1">
    <source>
        <dbReference type="ARBA" id="ARBA00004167"/>
    </source>
</evidence>
<evidence type="ECO:0000256" key="2">
    <source>
        <dbReference type="ARBA" id="ARBA00004236"/>
    </source>
</evidence>
<dbReference type="Pfam" id="PF13490">
    <property type="entry name" value="zf-HC2"/>
    <property type="match status" value="1"/>
</dbReference>